<proteinExistence type="predicted"/>
<organism evidence="1 2">
    <name type="scientific">Choristoneura fumiferana</name>
    <name type="common">Spruce budworm moth</name>
    <name type="synonym">Archips fumiferana</name>
    <dbReference type="NCBI Taxonomy" id="7141"/>
    <lineage>
        <taxon>Eukaryota</taxon>
        <taxon>Metazoa</taxon>
        <taxon>Ecdysozoa</taxon>
        <taxon>Arthropoda</taxon>
        <taxon>Hexapoda</taxon>
        <taxon>Insecta</taxon>
        <taxon>Pterygota</taxon>
        <taxon>Neoptera</taxon>
        <taxon>Endopterygota</taxon>
        <taxon>Lepidoptera</taxon>
        <taxon>Glossata</taxon>
        <taxon>Ditrysia</taxon>
        <taxon>Tortricoidea</taxon>
        <taxon>Tortricidae</taxon>
        <taxon>Tortricinae</taxon>
        <taxon>Choristoneura</taxon>
    </lineage>
</organism>
<evidence type="ECO:0000313" key="1">
    <source>
        <dbReference type="EMBL" id="KAI8434592.1"/>
    </source>
</evidence>
<dbReference type="EMBL" id="CM046105">
    <property type="protein sequence ID" value="KAI8434592.1"/>
    <property type="molecule type" value="Genomic_DNA"/>
</dbReference>
<keyword evidence="2" id="KW-1185">Reference proteome</keyword>
<name>A0ACC0KDN4_CHOFU</name>
<evidence type="ECO:0000313" key="2">
    <source>
        <dbReference type="Proteomes" id="UP001064048"/>
    </source>
</evidence>
<accession>A0ACC0KDN4</accession>
<protein>
    <submittedName>
        <fullName evidence="1">Uncharacterized protein</fullName>
    </submittedName>
</protein>
<reference evidence="1 2" key="1">
    <citation type="journal article" date="2022" name="Genome Biol. Evol.">
        <title>The Spruce Budworm Genome: Reconstructing the Evolutionary History of Antifreeze Proteins.</title>
        <authorList>
            <person name="Beliveau C."/>
            <person name="Gagne P."/>
            <person name="Picq S."/>
            <person name="Vernygora O."/>
            <person name="Keeling C.I."/>
            <person name="Pinkney K."/>
            <person name="Doucet D."/>
            <person name="Wen F."/>
            <person name="Johnston J.S."/>
            <person name="Maaroufi H."/>
            <person name="Boyle B."/>
            <person name="Laroche J."/>
            <person name="Dewar K."/>
            <person name="Juretic N."/>
            <person name="Blackburn G."/>
            <person name="Nisole A."/>
            <person name="Brunet B."/>
            <person name="Brandao M."/>
            <person name="Lumley L."/>
            <person name="Duan J."/>
            <person name="Quan G."/>
            <person name="Lucarotti C.J."/>
            <person name="Roe A.D."/>
            <person name="Sperling F.A.H."/>
            <person name="Levesque R.C."/>
            <person name="Cusson M."/>
        </authorList>
    </citation>
    <scope>NUCLEOTIDE SEQUENCE [LARGE SCALE GENOMIC DNA]</scope>
    <source>
        <strain evidence="1">Glfc:IPQL:Cfum</strain>
    </source>
</reference>
<dbReference type="Proteomes" id="UP001064048">
    <property type="component" value="Chromosome 5"/>
</dbReference>
<gene>
    <name evidence="1" type="ORF">MSG28_003130</name>
</gene>
<comment type="caution">
    <text evidence="1">The sequence shown here is derived from an EMBL/GenBank/DDBJ whole genome shotgun (WGS) entry which is preliminary data.</text>
</comment>
<sequence>MNNPVANKQHYRAYIAYKMPNLRLLDFRKIKAKDREEAKTLFKSKKGKEIQKEITRKAKTFVPGGNMPDSKVTNLSPQEIHKIREAIKNASSLQEVERLTRMLQSGQIPGQKPLQVQPSNGQRKIRNDEEMETDQTNGQ</sequence>